<dbReference type="Pfam" id="PF00117">
    <property type="entry name" value="GATase"/>
    <property type="match status" value="2"/>
</dbReference>
<dbReference type="InterPro" id="IPR005801">
    <property type="entry name" value="ADC_synthase"/>
</dbReference>
<dbReference type="GO" id="GO:0046820">
    <property type="term" value="F:4-amino-4-deoxychorismate synthase activity"/>
    <property type="evidence" value="ECO:0007669"/>
    <property type="project" value="UniProtKB-EC"/>
</dbReference>
<dbReference type="EC" id="2.6.1.85" evidence="4"/>
<feature type="domain" description="Chorismate-utilising enzyme C-terminal" evidence="12">
    <location>
        <begin position="423"/>
        <end position="664"/>
    </location>
</feature>
<evidence type="ECO:0000256" key="6">
    <source>
        <dbReference type="ARBA" id="ARBA00022909"/>
    </source>
</evidence>
<evidence type="ECO:0000259" key="11">
    <source>
        <dbReference type="Pfam" id="PF00117"/>
    </source>
</evidence>
<dbReference type="Pfam" id="PF00425">
    <property type="entry name" value="Chorismate_bind"/>
    <property type="match status" value="1"/>
</dbReference>
<feature type="domain" description="Glutamine amidotransferase" evidence="11">
    <location>
        <begin position="6"/>
        <end position="162"/>
    </location>
</feature>
<dbReference type="PANTHER" id="PTHR11236">
    <property type="entry name" value="AMINOBENZOATE/ANTHRANILATE SYNTHASE"/>
    <property type="match status" value="1"/>
</dbReference>
<accession>A0AAW1SYM8</accession>
<dbReference type="GO" id="GO:0000162">
    <property type="term" value="P:L-tryptophan biosynthetic process"/>
    <property type="evidence" value="ECO:0007669"/>
    <property type="project" value="TreeGrafter"/>
</dbReference>
<evidence type="ECO:0000256" key="4">
    <source>
        <dbReference type="ARBA" id="ARBA00013139"/>
    </source>
</evidence>
<feature type="compositionally biased region" description="Polar residues" evidence="10">
    <location>
        <begin position="253"/>
        <end position="269"/>
    </location>
</feature>
<evidence type="ECO:0000259" key="12">
    <source>
        <dbReference type="Pfam" id="PF00425"/>
    </source>
</evidence>
<feature type="region of interest" description="Disordered" evidence="10">
    <location>
        <begin position="239"/>
        <end position="286"/>
    </location>
</feature>
<comment type="catalytic activity">
    <reaction evidence="1">
        <text>chorismate + L-glutamine = 4-amino-4-deoxychorismate + L-glutamate</text>
        <dbReference type="Rhea" id="RHEA:11672"/>
        <dbReference type="ChEBI" id="CHEBI:29748"/>
        <dbReference type="ChEBI" id="CHEBI:29985"/>
        <dbReference type="ChEBI" id="CHEBI:58359"/>
        <dbReference type="ChEBI" id="CHEBI:58406"/>
        <dbReference type="EC" id="2.6.1.85"/>
    </reaction>
</comment>
<evidence type="ECO:0000256" key="5">
    <source>
        <dbReference type="ARBA" id="ARBA00022679"/>
    </source>
</evidence>
<dbReference type="InterPro" id="IPR015890">
    <property type="entry name" value="Chorismate_C"/>
</dbReference>
<dbReference type="EMBL" id="JALJOV010000768">
    <property type="protein sequence ID" value="KAK9861389.1"/>
    <property type="molecule type" value="Genomic_DNA"/>
</dbReference>
<dbReference type="InterPro" id="IPR017926">
    <property type="entry name" value="GATASE"/>
</dbReference>
<proteinExistence type="inferred from homology"/>
<evidence type="ECO:0000256" key="7">
    <source>
        <dbReference type="ARBA" id="ARBA00022962"/>
    </source>
</evidence>
<comment type="caution">
    <text evidence="13">The sequence shown here is derived from an EMBL/GenBank/DDBJ whole genome shotgun (WGS) entry which is preliminary data.</text>
</comment>
<dbReference type="SUPFAM" id="SSF56322">
    <property type="entry name" value="ADC synthase"/>
    <property type="match status" value="1"/>
</dbReference>
<dbReference type="GO" id="GO:0005737">
    <property type="term" value="C:cytoplasm"/>
    <property type="evidence" value="ECO:0007669"/>
    <property type="project" value="TreeGrafter"/>
</dbReference>
<dbReference type="SUPFAM" id="SSF52317">
    <property type="entry name" value="Class I glutamine amidotransferase-like"/>
    <property type="match status" value="1"/>
</dbReference>
<dbReference type="CDD" id="cd01743">
    <property type="entry name" value="GATase1_Anthranilate_Synthase"/>
    <property type="match status" value="1"/>
</dbReference>
<dbReference type="GO" id="GO:0008153">
    <property type="term" value="P:4-aminobenzoate biosynthetic process"/>
    <property type="evidence" value="ECO:0007669"/>
    <property type="project" value="TreeGrafter"/>
</dbReference>
<dbReference type="PRINTS" id="PR00099">
    <property type="entry name" value="CPSGATASE"/>
</dbReference>
<dbReference type="InterPro" id="IPR019999">
    <property type="entry name" value="Anth_synth_I-like"/>
</dbReference>
<dbReference type="Proteomes" id="UP001485043">
    <property type="component" value="Unassembled WGS sequence"/>
</dbReference>
<dbReference type="InterPro" id="IPR029062">
    <property type="entry name" value="Class_I_gatase-like"/>
</dbReference>
<keyword evidence="14" id="KW-1185">Reference proteome</keyword>
<keyword evidence="5" id="KW-0808">Transferase</keyword>
<dbReference type="InterPro" id="IPR006221">
    <property type="entry name" value="TrpG/PapA_dom"/>
</dbReference>
<evidence type="ECO:0000256" key="1">
    <source>
        <dbReference type="ARBA" id="ARBA00001000"/>
    </source>
</evidence>
<keyword evidence="7" id="KW-0315">Glutamine amidotransferase</keyword>
<dbReference type="PRINTS" id="PR00097">
    <property type="entry name" value="ANTSNTHASEII"/>
</dbReference>
<evidence type="ECO:0000256" key="9">
    <source>
        <dbReference type="ARBA" id="ARBA00031904"/>
    </source>
</evidence>
<protein>
    <recommendedName>
        <fullName evidence="4">aminodeoxychorismate synthase</fullName>
        <ecNumber evidence="4">2.6.1.85</ecNumber>
    </recommendedName>
    <alternativeName>
        <fullName evidence="8">Para-aminobenzoate synthase</fullName>
    </alternativeName>
    <alternativeName>
        <fullName evidence="9">p-aminobenzoic acid synthase</fullName>
    </alternativeName>
</protein>
<evidence type="ECO:0000256" key="10">
    <source>
        <dbReference type="SAM" id="MobiDB-lite"/>
    </source>
</evidence>
<feature type="domain" description="Glutamine amidotransferase" evidence="11">
    <location>
        <begin position="182"/>
        <end position="225"/>
    </location>
</feature>
<comment type="pathway">
    <text evidence="2">Cofactor biosynthesis; tetrahydrofolate biosynthesis; 4-aminobenzoate from chorismate: step 1/2.</text>
</comment>
<sequence>MSLRTLLVDNYDSYTFNLFQLLATVNGVPPTVIKNNEWSWRQLQATIRDQTFDNIVISPGPGTPSNPNDIGVCKSLLASDLGVPILGVCMGCQALGLAHGATISRAPQAVHGKVSAVVHNGHALFHGITSGSEFEVVRYHSLQVDADSLPGCLEPLAWTSGAHHALQSAAPTMGIEPAHSANASAADQDGPVLMALAHRSLPRYGVQFHPESIGTPLGYQLLQNFASLTQAHLGLYDGSTPLPGIPLPRQPKHPSSQQQYSTDGAQASTAEKAYPGPEPSCGGAKPAASSKPLDVLWIHLPGALASVGSSNDLFWSLYGQHEAHDTFWLDSASRDRGRFSYMGGRGGPMWRRFTYRLPPVPCTPTPQASRGGLQPGTLEEAHAAPTPDAMLFLADRLIALDHHTGSEGPAHVQHVSPDIKEPTGESYEVCLTTALARCPAPDARILYPVLRALNPAPYAAWLSFGAQGPQICCSSPERFLKAGQDGWLEARPIKGTAKRHADDPEADQAAAQALVSSEKDRAENLMIVDLMRNDLGRVCQVGSVHVPGLMELESYATVHQLVSTVRGLRRPDASIADCLRATFPGGSMTGAPKIRTMEIIDKLEGSARGVYSGSVGFIGFNNAFDLNIVIRTAVCNQGQISIGAGGAIVVQSGVEDEYTEMRLKARALLAAVGACDDPCHRMPAVVNEDAVYC</sequence>
<evidence type="ECO:0000313" key="13">
    <source>
        <dbReference type="EMBL" id="KAK9861389.1"/>
    </source>
</evidence>
<reference evidence="13 14" key="1">
    <citation type="journal article" date="2024" name="Nat. Commun.">
        <title>Phylogenomics reveals the evolutionary origins of lichenization in chlorophyte algae.</title>
        <authorList>
            <person name="Puginier C."/>
            <person name="Libourel C."/>
            <person name="Otte J."/>
            <person name="Skaloud P."/>
            <person name="Haon M."/>
            <person name="Grisel S."/>
            <person name="Petersen M."/>
            <person name="Berrin J.G."/>
            <person name="Delaux P.M."/>
            <person name="Dal Grande F."/>
            <person name="Keller J."/>
        </authorList>
    </citation>
    <scope>NUCLEOTIDE SEQUENCE [LARGE SCALE GENOMIC DNA]</scope>
    <source>
        <strain evidence="13 14">SAG 2523</strain>
    </source>
</reference>
<keyword evidence="6" id="KW-0289">Folate biosynthesis</keyword>
<dbReference type="PRINTS" id="PR00096">
    <property type="entry name" value="GATASE"/>
</dbReference>
<organism evidence="13 14">
    <name type="scientific">Apatococcus fuscideae</name>
    <dbReference type="NCBI Taxonomy" id="2026836"/>
    <lineage>
        <taxon>Eukaryota</taxon>
        <taxon>Viridiplantae</taxon>
        <taxon>Chlorophyta</taxon>
        <taxon>core chlorophytes</taxon>
        <taxon>Trebouxiophyceae</taxon>
        <taxon>Chlorellales</taxon>
        <taxon>Chlorellaceae</taxon>
        <taxon>Apatococcus</taxon>
    </lineage>
</organism>
<evidence type="ECO:0000256" key="2">
    <source>
        <dbReference type="ARBA" id="ARBA00005009"/>
    </source>
</evidence>
<dbReference type="AlphaFoldDB" id="A0AAW1SYM8"/>
<dbReference type="PROSITE" id="PS51273">
    <property type="entry name" value="GATASE_TYPE_1"/>
    <property type="match status" value="1"/>
</dbReference>
<evidence type="ECO:0000256" key="8">
    <source>
        <dbReference type="ARBA" id="ARBA00031329"/>
    </source>
</evidence>
<dbReference type="Gene3D" id="3.60.120.10">
    <property type="entry name" value="Anthranilate synthase"/>
    <property type="match status" value="1"/>
</dbReference>
<evidence type="ECO:0000256" key="3">
    <source>
        <dbReference type="ARBA" id="ARBA00005970"/>
    </source>
</evidence>
<dbReference type="PANTHER" id="PTHR11236:SF18">
    <property type="entry name" value="AMINODEOXYCHORISMATE SYNTHASE"/>
    <property type="match status" value="1"/>
</dbReference>
<dbReference type="Gene3D" id="3.40.50.880">
    <property type="match status" value="1"/>
</dbReference>
<gene>
    <name evidence="13" type="ORF">WJX84_000779</name>
</gene>
<evidence type="ECO:0000313" key="14">
    <source>
        <dbReference type="Proteomes" id="UP001485043"/>
    </source>
</evidence>
<name>A0AAW1SYM8_9CHLO</name>
<comment type="similarity">
    <text evidence="3">In the C-terminal section; belongs to the anthranilate synthase component I family.</text>
</comment>
<dbReference type="GO" id="GO:0046656">
    <property type="term" value="P:folic acid biosynthetic process"/>
    <property type="evidence" value="ECO:0007669"/>
    <property type="project" value="UniProtKB-KW"/>
</dbReference>